<evidence type="ECO:0000313" key="3">
    <source>
        <dbReference type="Proteomes" id="UP000750711"/>
    </source>
</evidence>
<sequence length="390" mass="42947">MSCLLTSQTFHDATLPTLYRHITVPSSYMFSKLLKHLSRYPDRGTLVRRLDFSHLSSVGLGRTQLMNTKIQNLTADTLLSCLELTPHLREFLVQQHLQDDLSEAVIRKIFCGLPLLNAVDFCGASSSSFRSAFEAIFDPQIPSLPSTFTIKRLSLHECNTLSAQVFEVLLPRLPYLTHLDVCNTTIEESALTAIPKTARLTHLNISRCYRLKGPAVVKFLTTHPAVRDTLVYLNLINDRLLSCSDVEKLLPLLPPTLRALNMGGAKIIGEHVPLLVPLTKHVEELGLGSTELYMDDINSLFITPAPPSTKSGGGDSDGPDGGDLTQQEETGWSSHAVRYLDISGLPGVKPSTLRSTDSCRFLLPAARPLKVLEIGDKLVKGLKDGVTTRQ</sequence>
<accession>A0A9P8L550</accession>
<dbReference type="Proteomes" id="UP000750711">
    <property type="component" value="Unassembled WGS sequence"/>
</dbReference>
<dbReference type="AlphaFoldDB" id="A0A9P8L550"/>
<gene>
    <name evidence="2" type="ORF">GP486_008531</name>
</gene>
<dbReference type="EMBL" id="JAGHQM010003414">
    <property type="protein sequence ID" value="KAH0544121.1"/>
    <property type="molecule type" value="Genomic_DNA"/>
</dbReference>
<feature type="non-terminal residue" evidence="2">
    <location>
        <position position="390"/>
    </location>
</feature>
<dbReference type="SUPFAM" id="SSF52047">
    <property type="entry name" value="RNI-like"/>
    <property type="match status" value="1"/>
</dbReference>
<evidence type="ECO:0000256" key="1">
    <source>
        <dbReference type="SAM" id="MobiDB-lite"/>
    </source>
</evidence>
<feature type="region of interest" description="Disordered" evidence="1">
    <location>
        <begin position="304"/>
        <end position="329"/>
    </location>
</feature>
<organism evidence="2 3">
    <name type="scientific">Trichoglossum hirsutum</name>
    <dbReference type="NCBI Taxonomy" id="265104"/>
    <lineage>
        <taxon>Eukaryota</taxon>
        <taxon>Fungi</taxon>
        <taxon>Dikarya</taxon>
        <taxon>Ascomycota</taxon>
        <taxon>Pezizomycotina</taxon>
        <taxon>Geoglossomycetes</taxon>
        <taxon>Geoglossales</taxon>
        <taxon>Geoglossaceae</taxon>
        <taxon>Trichoglossum</taxon>
    </lineage>
</organism>
<comment type="caution">
    <text evidence="2">The sequence shown here is derived from an EMBL/GenBank/DDBJ whole genome shotgun (WGS) entry which is preliminary data.</text>
</comment>
<dbReference type="InterPro" id="IPR032675">
    <property type="entry name" value="LRR_dom_sf"/>
</dbReference>
<dbReference type="Gene3D" id="3.80.10.10">
    <property type="entry name" value="Ribonuclease Inhibitor"/>
    <property type="match status" value="1"/>
</dbReference>
<keyword evidence="3" id="KW-1185">Reference proteome</keyword>
<evidence type="ECO:0000313" key="2">
    <source>
        <dbReference type="EMBL" id="KAH0544121.1"/>
    </source>
</evidence>
<proteinExistence type="predicted"/>
<feature type="compositionally biased region" description="Gly residues" evidence="1">
    <location>
        <begin position="311"/>
        <end position="321"/>
    </location>
</feature>
<name>A0A9P8L550_9PEZI</name>
<protein>
    <submittedName>
        <fullName evidence="2">Uncharacterized protein</fullName>
    </submittedName>
</protein>
<reference evidence="2" key="1">
    <citation type="submission" date="2021-03" db="EMBL/GenBank/DDBJ databases">
        <title>Comparative genomics and phylogenomic investigation of the class Geoglossomycetes provide insights into ecological specialization and systematics.</title>
        <authorList>
            <person name="Melie T."/>
            <person name="Pirro S."/>
            <person name="Miller A.N."/>
            <person name="Quandt A."/>
        </authorList>
    </citation>
    <scope>NUCLEOTIDE SEQUENCE</scope>
    <source>
        <strain evidence="2">CAQ_001_2017</strain>
    </source>
</reference>